<protein>
    <submittedName>
        <fullName evidence="1">Restriction endonuclease, SacI family</fullName>
        <ecNumber evidence="1">3.1.21.-</ecNumber>
    </submittedName>
</protein>
<reference evidence="1" key="1">
    <citation type="submission" date="2022-11" db="EMBL/GenBank/DDBJ databases">
        <title>Nonomuraea corallina sp. nov., a new species of the genus Nonomuraea isolated from sea side sediment in Thai sea.</title>
        <authorList>
            <person name="Ngamcharungchit C."/>
            <person name="Matsumoto A."/>
            <person name="Suriyachadkun C."/>
            <person name="Panbangred W."/>
            <person name="Inahashi Y."/>
            <person name="Intra B."/>
        </authorList>
    </citation>
    <scope>NUCLEOTIDE SEQUENCE</scope>
    <source>
        <strain evidence="1">MCN248</strain>
    </source>
</reference>
<keyword evidence="2" id="KW-1185">Reference proteome</keyword>
<dbReference type="GO" id="GO:0004519">
    <property type="term" value="F:endonuclease activity"/>
    <property type="evidence" value="ECO:0007669"/>
    <property type="project" value="UniProtKB-KW"/>
</dbReference>
<keyword evidence="1" id="KW-0255">Endonuclease</keyword>
<dbReference type="Pfam" id="PF09566">
    <property type="entry name" value="RE_SacI"/>
    <property type="match status" value="1"/>
</dbReference>
<comment type="caution">
    <text evidence="1">The sequence shown here is derived from an EMBL/GenBank/DDBJ whole genome shotgun (WGS) entry which is preliminary data.</text>
</comment>
<dbReference type="GO" id="GO:0016787">
    <property type="term" value="F:hydrolase activity"/>
    <property type="evidence" value="ECO:0007669"/>
    <property type="project" value="UniProtKB-KW"/>
</dbReference>
<evidence type="ECO:0000313" key="1">
    <source>
        <dbReference type="EMBL" id="MDA0632264.1"/>
    </source>
</evidence>
<keyword evidence="1" id="KW-0378">Hydrolase</keyword>
<organism evidence="1 2">
    <name type="scientific">Nonomuraea corallina</name>
    <dbReference type="NCBI Taxonomy" id="2989783"/>
    <lineage>
        <taxon>Bacteria</taxon>
        <taxon>Bacillati</taxon>
        <taxon>Actinomycetota</taxon>
        <taxon>Actinomycetes</taxon>
        <taxon>Streptosporangiales</taxon>
        <taxon>Streptosporangiaceae</taxon>
        <taxon>Nonomuraea</taxon>
    </lineage>
</organism>
<name>A0ABT4S4Y7_9ACTN</name>
<dbReference type="EC" id="3.1.21.-" evidence="1"/>
<accession>A0ABT4S4Y7</accession>
<dbReference type="InterPro" id="IPR019066">
    <property type="entry name" value="Restrct_endonuc_II_SacI"/>
</dbReference>
<dbReference type="RefSeq" id="WP_270153038.1">
    <property type="nucleotide sequence ID" value="NZ_JAPNNL010000005.1"/>
</dbReference>
<proteinExistence type="predicted"/>
<dbReference type="EMBL" id="JAPNNL010000005">
    <property type="protein sequence ID" value="MDA0632264.1"/>
    <property type="molecule type" value="Genomic_DNA"/>
</dbReference>
<sequence length="375" mass="41972">MGIHIDHARARRILEEAYILAEEDTELPQEWIDLATMLREDKASGTFTPALGTALLARACDDQVDPLGLKETQGERSYSARTLCHNVLVPASVELNFSLRLTGREPINNQPFFRFDHYDEIKRERVRASALPYFDALKRNLERLEGYSAMEARLALGAFLRVCIEIARKSQRAIGSSRLLESSLIDLTDRYVSTGSHIPRKLQACVAAGLDMLHAEVVSRRINDPSRDIPGDVQVKADGNILLSVEVRGKPVSIAELEQFARAVSAAGIPRAALVVSNPRHISLLNSERIPTLEKDLGVSINVHESVHAFLRNVFGWSGLQVAQVISDFPGALHRRIAEIEVKLSEIDRWLDYFSDEVDEAYIDHSENAEDQKLF</sequence>
<dbReference type="Proteomes" id="UP001144036">
    <property type="component" value="Unassembled WGS sequence"/>
</dbReference>
<evidence type="ECO:0000313" key="2">
    <source>
        <dbReference type="Proteomes" id="UP001144036"/>
    </source>
</evidence>
<keyword evidence="1" id="KW-0540">Nuclease</keyword>
<gene>
    <name evidence="1" type="ORF">OUY22_02455</name>
</gene>